<gene>
    <name evidence="1" type="ORF">CSOJ01_05065</name>
</gene>
<organism evidence="1 2">
    <name type="scientific">Colletotrichum sojae</name>
    <dbReference type="NCBI Taxonomy" id="2175907"/>
    <lineage>
        <taxon>Eukaryota</taxon>
        <taxon>Fungi</taxon>
        <taxon>Dikarya</taxon>
        <taxon>Ascomycota</taxon>
        <taxon>Pezizomycotina</taxon>
        <taxon>Sordariomycetes</taxon>
        <taxon>Hypocreomycetidae</taxon>
        <taxon>Glomerellales</taxon>
        <taxon>Glomerellaceae</taxon>
        <taxon>Colletotrichum</taxon>
        <taxon>Colletotrichum orchidearum species complex</taxon>
    </lineage>
</organism>
<comment type="caution">
    <text evidence="1">The sequence shown here is derived from an EMBL/GenBank/DDBJ whole genome shotgun (WGS) entry which is preliminary data.</text>
</comment>
<sequence length="99" mass="10810">MSVANETSPAPGERTVAGAANECLASFQNACSGHLAFTLASSEWWKTKSRGSPPGLQRLGFLLLGERRWITVFAMPRMFRQSSLASWNPWGIASPSVRQ</sequence>
<reference evidence="1 2" key="1">
    <citation type="journal article" date="2020" name="Phytopathology">
        <title>Genome Sequence Resources of Colletotrichum truncatum, C. plurivorum, C. musicola, and C. sojae: Four Species Pathogenic to Soybean (Glycine max).</title>
        <authorList>
            <person name="Rogerio F."/>
            <person name="Boufleur T.R."/>
            <person name="Ciampi-Guillardi M."/>
            <person name="Sukno S.A."/>
            <person name="Thon M.R."/>
            <person name="Massola Junior N.S."/>
            <person name="Baroncelli R."/>
        </authorList>
    </citation>
    <scope>NUCLEOTIDE SEQUENCE [LARGE SCALE GENOMIC DNA]</scope>
    <source>
        <strain evidence="1 2">LFN0009</strain>
    </source>
</reference>
<proteinExistence type="predicted"/>
<dbReference type="AlphaFoldDB" id="A0A8H6JHD6"/>
<dbReference type="Proteomes" id="UP000652219">
    <property type="component" value="Unassembled WGS sequence"/>
</dbReference>
<protein>
    <submittedName>
        <fullName evidence="1">Uncharacterized protein</fullName>
    </submittedName>
</protein>
<keyword evidence="2" id="KW-1185">Reference proteome</keyword>
<name>A0A8H6JHD6_9PEZI</name>
<evidence type="ECO:0000313" key="2">
    <source>
        <dbReference type="Proteomes" id="UP000652219"/>
    </source>
</evidence>
<dbReference type="EMBL" id="WIGN01000061">
    <property type="protein sequence ID" value="KAF6812646.1"/>
    <property type="molecule type" value="Genomic_DNA"/>
</dbReference>
<evidence type="ECO:0000313" key="1">
    <source>
        <dbReference type="EMBL" id="KAF6812646.1"/>
    </source>
</evidence>
<accession>A0A8H6JHD6</accession>